<evidence type="ECO:0000313" key="7">
    <source>
        <dbReference type="Proteomes" id="UP000249135"/>
    </source>
</evidence>
<reference evidence="6 7" key="1">
    <citation type="submission" date="2017-08" db="EMBL/GenBank/DDBJ databases">
        <title>Infants hospitalized years apart are colonized by the same room-sourced microbial strains.</title>
        <authorList>
            <person name="Brooks B."/>
            <person name="Olm M.R."/>
            <person name="Firek B.A."/>
            <person name="Baker R."/>
            <person name="Thomas B.C."/>
            <person name="Morowitz M.J."/>
            <person name="Banfield J.F."/>
        </authorList>
    </citation>
    <scope>NUCLEOTIDE SEQUENCE [LARGE SCALE GENOMIC DNA]</scope>
    <source>
        <strain evidence="6">S2_005_003_R2_41</strain>
    </source>
</reference>
<evidence type="ECO:0000256" key="1">
    <source>
        <dbReference type="ARBA" id="ARBA00004514"/>
    </source>
</evidence>
<keyword evidence="6" id="KW-0969">Cilium</keyword>
<evidence type="ECO:0000256" key="5">
    <source>
        <dbReference type="ARBA" id="ARBA00093797"/>
    </source>
</evidence>
<evidence type="ECO:0000256" key="3">
    <source>
        <dbReference type="ARBA" id="ARBA00022795"/>
    </source>
</evidence>
<keyword evidence="6" id="KW-0282">Flagellum</keyword>
<dbReference type="Proteomes" id="UP000249135">
    <property type="component" value="Unassembled WGS sequence"/>
</dbReference>
<sequence length="99" mass="11667">MQDRLLDYYKAIEAASLQMLEAARREDWDDVVRCEGACAVLIEQLRYRGKSEELPREDRAEKTRIMQRILRNDAEIRVLAEPWLNDVANMFEGSLQMLH</sequence>
<keyword evidence="3" id="KW-1005">Bacterial flagellum biogenesis</keyword>
<dbReference type="InterPro" id="IPR008622">
    <property type="entry name" value="FliT"/>
</dbReference>
<name>A0A2W5Q9Q8_VARPD</name>
<dbReference type="Gene3D" id="1.20.58.380">
    <property type="entry name" value="Flagellar protein flit"/>
    <property type="match status" value="1"/>
</dbReference>
<dbReference type="AlphaFoldDB" id="A0A2W5Q9Q8"/>
<dbReference type="EMBL" id="QFPP01000102">
    <property type="protein sequence ID" value="PZQ75081.1"/>
    <property type="molecule type" value="Genomic_DNA"/>
</dbReference>
<keyword evidence="4" id="KW-0143">Chaperone</keyword>
<proteinExistence type="predicted"/>
<organism evidence="6 7">
    <name type="scientific">Variovorax paradoxus</name>
    <dbReference type="NCBI Taxonomy" id="34073"/>
    <lineage>
        <taxon>Bacteria</taxon>
        <taxon>Pseudomonadati</taxon>
        <taxon>Pseudomonadota</taxon>
        <taxon>Betaproteobacteria</taxon>
        <taxon>Burkholderiales</taxon>
        <taxon>Comamonadaceae</taxon>
        <taxon>Variovorax</taxon>
    </lineage>
</organism>
<keyword evidence="2" id="KW-0963">Cytoplasm</keyword>
<protein>
    <recommendedName>
        <fullName evidence="5">Flagellar protein FliT</fullName>
    </recommendedName>
</protein>
<comment type="subcellular location">
    <subcellularLocation>
        <location evidence="1">Cytoplasm</location>
        <location evidence="1">Cytosol</location>
    </subcellularLocation>
</comment>
<keyword evidence="6" id="KW-0966">Cell projection</keyword>
<accession>A0A2W5Q9Q8</accession>
<dbReference type="Pfam" id="PF05400">
    <property type="entry name" value="FliT"/>
    <property type="match status" value="1"/>
</dbReference>
<evidence type="ECO:0000313" key="6">
    <source>
        <dbReference type="EMBL" id="PZQ75081.1"/>
    </source>
</evidence>
<evidence type="ECO:0000256" key="4">
    <source>
        <dbReference type="ARBA" id="ARBA00023186"/>
    </source>
</evidence>
<gene>
    <name evidence="6" type="ORF">DI563_10610</name>
</gene>
<dbReference type="GO" id="GO:0044781">
    <property type="term" value="P:bacterial-type flagellum organization"/>
    <property type="evidence" value="ECO:0007669"/>
    <property type="project" value="UniProtKB-KW"/>
</dbReference>
<comment type="caution">
    <text evidence="6">The sequence shown here is derived from an EMBL/GenBank/DDBJ whole genome shotgun (WGS) entry which is preliminary data.</text>
</comment>
<evidence type="ECO:0000256" key="2">
    <source>
        <dbReference type="ARBA" id="ARBA00022490"/>
    </source>
</evidence>